<dbReference type="EnsemblMetazoa" id="PPA41739.1">
    <property type="protein sequence ID" value="PPA41739.1"/>
    <property type="gene ID" value="WBGene00280108"/>
</dbReference>
<dbReference type="AlphaFoldDB" id="H3E863"/>
<reference evidence="2" key="2">
    <citation type="submission" date="2022-06" db="UniProtKB">
        <authorList>
            <consortium name="EnsemblMetazoa"/>
        </authorList>
    </citation>
    <scope>IDENTIFICATION</scope>
    <source>
        <strain evidence="2">PS312</strain>
    </source>
</reference>
<protein>
    <submittedName>
        <fullName evidence="2">Uncharacterized protein</fullName>
    </submittedName>
</protein>
<evidence type="ECO:0000313" key="3">
    <source>
        <dbReference type="Proteomes" id="UP000005239"/>
    </source>
</evidence>
<dbReference type="OrthoDB" id="5401193at2759"/>
<evidence type="ECO:0000313" key="1">
    <source>
        <dbReference type="EnsemblMetazoa" id="PPA05903.1"/>
    </source>
</evidence>
<keyword evidence="3" id="KW-1185">Reference proteome</keyword>
<reference evidence="3" key="1">
    <citation type="journal article" date="2008" name="Nat. Genet.">
        <title>The Pristionchus pacificus genome provides a unique perspective on nematode lifestyle and parasitism.</title>
        <authorList>
            <person name="Dieterich C."/>
            <person name="Clifton S.W."/>
            <person name="Schuster L.N."/>
            <person name="Chinwalla A."/>
            <person name="Delehaunty K."/>
            <person name="Dinkelacker I."/>
            <person name="Fulton L."/>
            <person name="Fulton R."/>
            <person name="Godfrey J."/>
            <person name="Minx P."/>
            <person name="Mitreva M."/>
            <person name="Roeseler W."/>
            <person name="Tian H."/>
            <person name="Witte H."/>
            <person name="Yang S.P."/>
            <person name="Wilson R.K."/>
            <person name="Sommer R.J."/>
        </authorList>
    </citation>
    <scope>NUCLEOTIDE SEQUENCE [LARGE SCALE GENOMIC DNA]</scope>
    <source>
        <strain evidence="3">PS312</strain>
    </source>
</reference>
<dbReference type="EnsemblMetazoa" id="PPA05903.1">
    <property type="protein sequence ID" value="PPA05903.1"/>
    <property type="gene ID" value="WBGene00095457"/>
</dbReference>
<name>H3E863_PRIPA</name>
<sequence>MHRWLQSTSRRNRCFAFIAVPVQAKCIDGGLWKFYTEDSTGLKIGPVPALVNEPNAPCSCVFNETVSYLNIIVHSVNCFCSGRFEIADNGLYKTYSDDDLNALDPVREPLCGFPSLGVGPKSTMATAAAAKHAGGDYKPNADEEFKKHVLTMLLQRDADMRIILQQDEEMHLK</sequence>
<accession>A0A2A6BW32</accession>
<accession>H3E863</accession>
<gene>
    <name evidence="2" type="primary">WBGene00280108</name>
    <name evidence="1" type="synonym">WBGene00095457</name>
</gene>
<organism evidence="2 3">
    <name type="scientific">Pristionchus pacificus</name>
    <name type="common">Parasitic nematode worm</name>
    <dbReference type="NCBI Taxonomy" id="54126"/>
    <lineage>
        <taxon>Eukaryota</taxon>
        <taxon>Metazoa</taxon>
        <taxon>Ecdysozoa</taxon>
        <taxon>Nematoda</taxon>
        <taxon>Chromadorea</taxon>
        <taxon>Rhabditida</taxon>
        <taxon>Rhabditina</taxon>
        <taxon>Diplogasteromorpha</taxon>
        <taxon>Diplogasteroidea</taxon>
        <taxon>Neodiplogasteridae</taxon>
        <taxon>Pristionchus</taxon>
    </lineage>
</organism>
<proteinExistence type="predicted"/>
<dbReference type="Proteomes" id="UP000005239">
    <property type="component" value="Unassembled WGS sequence"/>
</dbReference>
<dbReference type="STRING" id="54126.H3E863"/>
<evidence type="ECO:0000313" key="2">
    <source>
        <dbReference type="EnsemblMetazoa" id="PPA41739.1"/>
    </source>
</evidence>